<evidence type="ECO:0000313" key="2">
    <source>
        <dbReference type="EMBL" id="SMH71876.1"/>
    </source>
</evidence>
<organism evidence="2 3">
    <name type="scientific">Candidatus Nitrosotalea okcheonensis</name>
    <dbReference type="NCBI Taxonomy" id="1903276"/>
    <lineage>
        <taxon>Archaea</taxon>
        <taxon>Nitrososphaerota</taxon>
        <taxon>Nitrososphaeria</taxon>
        <taxon>Nitrosotaleales</taxon>
        <taxon>Nitrosotaleaceae</taxon>
        <taxon>Nitrosotalea</taxon>
    </lineage>
</organism>
<reference evidence="3" key="1">
    <citation type="submission" date="2017-03" db="EMBL/GenBank/DDBJ databases">
        <authorList>
            <person name="Herbold C."/>
        </authorList>
    </citation>
    <scope>NUCLEOTIDE SEQUENCE [LARGE SCALE GENOMIC DNA]</scope>
</reference>
<dbReference type="RefSeq" id="WP_157927761.1">
    <property type="nucleotide sequence ID" value="NZ_LT841358.1"/>
</dbReference>
<dbReference type="AlphaFoldDB" id="A0A2H1FGI5"/>
<accession>A0A2H1FGI5</accession>
<evidence type="ECO:0000256" key="1">
    <source>
        <dbReference type="SAM" id="MobiDB-lite"/>
    </source>
</evidence>
<name>A0A2H1FGI5_9ARCH</name>
<protein>
    <submittedName>
        <fullName evidence="2">Uncharacterized protein</fullName>
    </submittedName>
</protein>
<dbReference type="EMBL" id="LT841358">
    <property type="protein sequence ID" value="SMH71876.1"/>
    <property type="molecule type" value="Genomic_DNA"/>
</dbReference>
<evidence type="ECO:0000313" key="3">
    <source>
        <dbReference type="Proteomes" id="UP000230607"/>
    </source>
</evidence>
<feature type="region of interest" description="Disordered" evidence="1">
    <location>
        <begin position="140"/>
        <end position="162"/>
    </location>
</feature>
<dbReference type="Proteomes" id="UP000230607">
    <property type="component" value="Chromosome 1"/>
</dbReference>
<keyword evidence="3" id="KW-1185">Reference proteome</keyword>
<proteinExistence type="predicted"/>
<gene>
    <name evidence="2" type="ORF">NCS_11688</name>
</gene>
<sequence length="162" mass="17615">MIFPVHRLLQTVKPISFSSFTAKVHIEDNYTHFELKFKFTLGTGSSGFNPATDNISLQVGTFSTIIPAGSFKQDDKNYEFKGVINGVHIEASIKSLGSNTSKLKVEAEHANLTGTANPVPVQITIGNNSGTATVNTKIDVDHDHDTDHNSNHDNNSGHHDSK</sequence>